<keyword evidence="2" id="KW-1185">Reference proteome</keyword>
<dbReference type="PANTHER" id="PTHR39431:SF1">
    <property type="entry name" value="FRPA_C-RELATED PROTEIN"/>
    <property type="match status" value="1"/>
</dbReference>
<dbReference type="PANTHER" id="PTHR39431">
    <property type="entry name" value="FRPA/C-RELATED PROTEIN"/>
    <property type="match status" value="1"/>
</dbReference>
<protein>
    <submittedName>
        <fullName evidence="1">VCBS repeat-containing protein</fullName>
    </submittedName>
</protein>
<dbReference type="AlphaFoldDB" id="A0A839H5E1"/>
<gene>
    <name evidence="1" type="ORF">HUK38_01520</name>
</gene>
<accession>A0A839H5E1</accession>
<name>A0A839H5E1_9GAMM</name>
<comment type="caution">
    <text evidence="1">The sequence shown here is derived from an EMBL/GenBank/DDBJ whole genome shotgun (WGS) entry which is preliminary data.</text>
</comment>
<sequence>MKITSSIMQLGSQREAVTTQVQHERLRMWTGNQRPAFDNNRPSVARPAERSAGAVHLSSAAQEMQPTKEVADADAEMTPEDELKMALLIRMIEVLTGKKLHLAPPGQFAKELADAQANAQSTAGDLAHLDPNGGGNGGNNQAAAPVGWGVEYDAYTRHYESESTQFTAAGVVTTADGREITLAIELNMSREFLQEQNVSIRLGDAARMKDPLVVNFGGTAAQLTATRYQFDIDANGQADQIAFVSPNSGFLALDRNQDGVINDGKELFGAMSGNGFSELANYDDDGNGWIDENDSIYNSLRIWSKDESGNDQLMSLGQRGVGAIYLGHVATPFAIKNTDNELLGQVRSSGVFLNENGSAGTMQQIDLVA</sequence>
<evidence type="ECO:0000313" key="2">
    <source>
        <dbReference type="Proteomes" id="UP000548632"/>
    </source>
</evidence>
<proteinExistence type="predicted"/>
<dbReference type="EMBL" id="JABVCQ010000003">
    <property type="protein sequence ID" value="MBB1124911.1"/>
    <property type="molecule type" value="Genomic_DNA"/>
</dbReference>
<dbReference type="RefSeq" id="WP_182582024.1">
    <property type="nucleotide sequence ID" value="NZ_JABVCQ010000003.1"/>
</dbReference>
<organism evidence="1 2">
    <name type="scientific">Thiospirillum jenense</name>
    <dbReference type="NCBI Taxonomy" id="1653858"/>
    <lineage>
        <taxon>Bacteria</taxon>
        <taxon>Pseudomonadati</taxon>
        <taxon>Pseudomonadota</taxon>
        <taxon>Gammaproteobacteria</taxon>
        <taxon>Chromatiales</taxon>
        <taxon>Chromatiaceae</taxon>
        <taxon>Thiospirillum</taxon>
    </lineage>
</organism>
<reference evidence="1 2" key="1">
    <citation type="journal article" date="2020" name="Arch. Microbiol.">
        <title>The genome sequence of the giant phototrophic gammaproteobacterium Thiospirillum jenense gives insight into its physiological properties and phylogenetic relationships.</title>
        <authorList>
            <person name="Imhoff J.F."/>
            <person name="Meyer T.E."/>
            <person name="Kyndt J.A."/>
        </authorList>
    </citation>
    <scope>NUCLEOTIDE SEQUENCE [LARGE SCALE GENOMIC DNA]</scope>
    <source>
        <strain evidence="1 2">DSM 216</strain>
    </source>
</reference>
<dbReference type="Proteomes" id="UP000548632">
    <property type="component" value="Unassembled WGS sequence"/>
</dbReference>
<evidence type="ECO:0000313" key="1">
    <source>
        <dbReference type="EMBL" id="MBB1124911.1"/>
    </source>
</evidence>